<dbReference type="Proteomes" id="UP000622797">
    <property type="component" value="Unassembled WGS sequence"/>
</dbReference>
<evidence type="ECO:0000256" key="1">
    <source>
        <dbReference type="SAM" id="MobiDB-lite"/>
    </source>
</evidence>
<reference evidence="2" key="1">
    <citation type="journal article" date="2020" name="BMC Genomics">
        <title>Correction to: Identification and distribution of gene clusters required for synthesis of sphingolipid metabolism inhibitors in diverse species of the filamentous fungus Fusarium.</title>
        <authorList>
            <person name="Kim H.S."/>
            <person name="Lohmar J.M."/>
            <person name="Busman M."/>
            <person name="Brown D.W."/>
            <person name="Naumann T.A."/>
            <person name="Divon H.H."/>
            <person name="Lysoe E."/>
            <person name="Uhlig S."/>
            <person name="Proctor R.H."/>
        </authorList>
    </citation>
    <scope>NUCLEOTIDE SEQUENCE</scope>
    <source>
        <strain evidence="2">NRRL 20472</strain>
    </source>
</reference>
<feature type="compositionally biased region" description="Basic and acidic residues" evidence="1">
    <location>
        <begin position="123"/>
        <end position="136"/>
    </location>
</feature>
<proteinExistence type="predicted"/>
<dbReference type="EMBL" id="JABEXW010000226">
    <property type="protein sequence ID" value="KAF4967673.1"/>
    <property type="molecule type" value="Genomic_DNA"/>
</dbReference>
<feature type="region of interest" description="Disordered" evidence="1">
    <location>
        <begin position="353"/>
        <end position="402"/>
    </location>
</feature>
<reference evidence="2" key="2">
    <citation type="submission" date="2020-05" db="EMBL/GenBank/DDBJ databases">
        <authorList>
            <person name="Kim H.-S."/>
            <person name="Proctor R.H."/>
            <person name="Brown D.W."/>
        </authorList>
    </citation>
    <scope>NUCLEOTIDE SEQUENCE</scope>
    <source>
        <strain evidence="2">NRRL 20472</strain>
    </source>
</reference>
<name>A0A8H4U1B1_9HYPO</name>
<evidence type="ECO:0000313" key="3">
    <source>
        <dbReference type="Proteomes" id="UP000622797"/>
    </source>
</evidence>
<feature type="region of interest" description="Disordered" evidence="1">
    <location>
        <begin position="118"/>
        <end position="171"/>
    </location>
</feature>
<accession>A0A8H4U1B1</accession>
<organism evidence="2 3">
    <name type="scientific">Fusarium sarcochroum</name>
    <dbReference type="NCBI Taxonomy" id="1208366"/>
    <lineage>
        <taxon>Eukaryota</taxon>
        <taxon>Fungi</taxon>
        <taxon>Dikarya</taxon>
        <taxon>Ascomycota</taxon>
        <taxon>Pezizomycotina</taxon>
        <taxon>Sordariomycetes</taxon>
        <taxon>Hypocreomycetidae</taxon>
        <taxon>Hypocreales</taxon>
        <taxon>Nectriaceae</taxon>
        <taxon>Fusarium</taxon>
        <taxon>Fusarium lateritium species complex</taxon>
    </lineage>
</organism>
<dbReference type="AlphaFoldDB" id="A0A8H4U1B1"/>
<feature type="compositionally biased region" description="Polar residues" evidence="1">
    <location>
        <begin position="376"/>
        <end position="392"/>
    </location>
</feature>
<gene>
    <name evidence="2" type="ORF">FSARC_4808</name>
</gene>
<sequence length="417" mass="48280">MAQPHAATSILELLTHPNPSVSHQKPKSTTNTRGRGWYCPVQIIKWDEFEDPKILEKMYGGDLLREAVCEGRNLGYYPSMHPQTDCNICNEDDTRDLIQKWNKTIVTAALDPIQQQFHPVIWRKGDPPKGKEEHQLPKRRQAKERDQPVRKSTSKGRQPKKQSLSRLKPDSGSVLWIPPSIKADSITYRGERFPKEYKPSSKWRSESLSENELLDDSGELFDFKTNNNHVWPIKQAYTYCIQHMCRYGCILTCKEAFIFRVGPRKDKSFNGPQDADSLKHELINDGLMEYISIPWDNHNRNHKDRLDTWTINLALWFVHILAGNNFEARWTYDSLIDEPLTVSTPLEDRARPIVTPPISEADQVERQEDDLEENVSVASQESDATNPFISPTTKRKRHLDEDEEEGIYLSFSKRQLV</sequence>
<evidence type="ECO:0000313" key="2">
    <source>
        <dbReference type="EMBL" id="KAF4967673.1"/>
    </source>
</evidence>
<comment type="caution">
    <text evidence="2">The sequence shown here is derived from an EMBL/GenBank/DDBJ whole genome shotgun (WGS) entry which is preliminary data.</text>
</comment>
<dbReference type="OrthoDB" id="4367324at2759"/>
<protein>
    <submittedName>
        <fullName evidence="2">Uncharacterized protein</fullName>
    </submittedName>
</protein>
<keyword evidence="3" id="KW-1185">Reference proteome</keyword>